<evidence type="ECO:0000256" key="3">
    <source>
        <dbReference type="SAM" id="MobiDB-lite"/>
    </source>
</evidence>
<feature type="compositionally biased region" description="Polar residues" evidence="3">
    <location>
        <begin position="1"/>
        <end position="12"/>
    </location>
</feature>
<accession>A0A1I1KBP9</accession>
<dbReference type="PANTHER" id="PTHR30055">
    <property type="entry name" value="HTH-TYPE TRANSCRIPTIONAL REGULATOR RUTR"/>
    <property type="match status" value="1"/>
</dbReference>
<dbReference type="PROSITE" id="PS50977">
    <property type="entry name" value="HTH_TETR_2"/>
    <property type="match status" value="1"/>
</dbReference>
<organism evidence="5 6">
    <name type="scientific">Tropicimonas isoalkanivorans</name>
    <dbReference type="NCBI Taxonomy" id="441112"/>
    <lineage>
        <taxon>Bacteria</taxon>
        <taxon>Pseudomonadati</taxon>
        <taxon>Pseudomonadota</taxon>
        <taxon>Alphaproteobacteria</taxon>
        <taxon>Rhodobacterales</taxon>
        <taxon>Roseobacteraceae</taxon>
        <taxon>Tropicimonas</taxon>
    </lineage>
</organism>
<name>A0A1I1KBP9_9RHOB</name>
<evidence type="ECO:0000313" key="6">
    <source>
        <dbReference type="Proteomes" id="UP000198728"/>
    </source>
</evidence>
<dbReference type="Pfam" id="PF00440">
    <property type="entry name" value="TetR_N"/>
    <property type="match status" value="1"/>
</dbReference>
<dbReference type="InterPro" id="IPR001647">
    <property type="entry name" value="HTH_TetR"/>
</dbReference>
<dbReference type="InterPro" id="IPR009057">
    <property type="entry name" value="Homeodomain-like_sf"/>
</dbReference>
<keyword evidence="1 2" id="KW-0238">DNA-binding</keyword>
<proteinExistence type="predicted"/>
<evidence type="ECO:0000256" key="1">
    <source>
        <dbReference type="ARBA" id="ARBA00023125"/>
    </source>
</evidence>
<dbReference type="Proteomes" id="UP000198728">
    <property type="component" value="Unassembled WGS sequence"/>
</dbReference>
<feature type="region of interest" description="Disordered" evidence="3">
    <location>
        <begin position="1"/>
        <end position="23"/>
    </location>
</feature>
<dbReference type="GO" id="GO:0000976">
    <property type="term" value="F:transcription cis-regulatory region binding"/>
    <property type="evidence" value="ECO:0007669"/>
    <property type="project" value="TreeGrafter"/>
</dbReference>
<evidence type="ECO:0000313" key="5">
    <source>
        <dbReference type="EMBL" id="SFC58176.1"/>
    </source>
</evidence>
<feature type="domain" description="HTH tetR-type" evidence="4">
    <location>
        <begin position="26"/>
        <end position="86"/>
    </location>
</feature>
<dbReference type="PANTHER" id="PTHR30055:SF146">
    <property type="entry name" value="HTH-TYPE TRANSCRIPTIONAL DUAL REGULATOR CECR"/>
    <property type="match status" value="1"/>
</dbReference>
<dbReference type="OrthoDB" id="8478851at2"/>
<gene>
    <name evidence="5" type="ORF">SAMN04488094_106142</name>
</gene>
<feature type="DNA-binding region" description="H-T-H motif" evidence="2">
    <location>
        <begin position="49"/>
        <end position="68"/>
    </location>
</feature>
<sequence>MTNQGENAQGANTGRRRGRPVQIDPARREEMVLEAAEALVAERVLSEVTMTAIAERAGMSKRTIYAMFDSREALLAACVGRLGNSLFRPLSASDRDRPLSERLNLLLTVHASPDKLDSSLELLRALLTEAHTFPALARRGCEESRDVLENSVAAELLKAQQEGELRLPKERISLAASILVDMAFENPIPILLEPEGSYSTAEQIAARREWAVQIFLRGVAVGDHLSEQGAA</sequence>
<dbReference type="InterPro" id="IPR039536">
    <property type="entry name" value="TetR_C_Proteobacteria"/>
</dbReference>
<dbReference type="STRING" id="441112.SAMN04488094_106142"/>
<protein>
    <submittedName>
        <fullName evidence="5">Transcriptional regulator, TetR family</fullName>
    </submittedName>
</protein>
<dbReference type="EMBL" id="FOLG01000006">
    <property type="protein sequence ID" value="SFC58176.1"/>
    <property type="molecule type" value="Genomic_DNA"/>
</dbReference>
<dbReference type="PRINTS" id="PR00455">
    <property type="entry name" value="HTHTETR"/>
</dbReference>
<evidence type="ECO:0000259" key="4">
    <source>
        <dbReference type="PROSITE" id="PS50977"/>
    </source>
</evidence>
<evidence type="ECO:0000256" key="2">
    <source>
        <dbReference type="PROSITE-ProRule" id="PRU00335"/>
    </source>
</evidence>
<dbReference type="GO" id="GO:0003700">
    <property type="term" value="F:DNA-binding transcription factor activity"/>
    <property type="evidence" value="ECO:0007669"/>
    <property type="project" value="TreeGrafter"/>
</dbReference>
<reference evidence="5 6" key="1">
    <citation type="submission" date="2016-10" db="EMBL/GenBank/DDBJ databases">
        <authorList>
            <person name="de Groot N.N."/>
        </authorList>
    </citation>
    <scope>NUCLEOTIDE SEQUENCE [LARGE SCALE GENOMIC DNA]</scope>
    <source>
        <strain evidence="5 6">DSM 19548</strain>
    </source>
</reference>
<dbReference type="RefSeq" id="WP_093360948.1">
    <property type="nucleotide sequence ID" value="NZ_FOLG01000006.1"/>
</dbReference>
<dbReference type="Pfam" id="PF14246">
    <property type="entry name" value="TetR_C_7"/>
    <property type="match status" value="1"/>
</dbReference>
<keyword evidence="6" id="KW-1185">Reference proteome</keyword>
<dbReference type="AlphaFoldDB" id="A0A1I1KBP9"/>
<dbReference type="InterPro" id="IPR050109">
    <property type="entry name" value="HTH-type_TetR-like_transc_reg"/>
</dbReference>
<dbReference type="Gene3D" id="1.10.357.10">
    <property type="entry name" value="Tetracycline Repressor, domain 2"/>
    <property type="match status" value="1"/>
</dbReference>
<dbReference type="SUPFAM" id="SSF46689">
    <property type="entry name" value="Homeodomain-like"/>
    <property type="match status" value="1"/>
</dbReference>